<gene>
    <name evidence="2" type="ORF">MMAGJ_12030</name>
</gene>
<feature type="region of interest" description="Disordered" evidence="1">
    <location>
        <begin position="203"/>
        <end position="311"/>
    </location>
</feature>
<name>A0ABM7HN25_MYCME</name>
<organism evidence="2 3">
    <name type="scientific">Mycolicibacterium mageritense</name>
    <name type="common">Mycobacterium mageritense</name>
    <dbReference type="NCBI Taxonomy" id="53462"/>
    <lineage>
        <taxon>Bacteria</taxon>
        <taxon>Bacillati</taxon>
        <taxon>Actinomycetota</taxon>
        <taxon>Actinomycetes</taxon>
        <taxon>Mycobacteriales</taxon>
        <taxon>Mycobacteriaceae</taxon>
        <taxon>Mycolicibacterium</taxon>
    </lineage>
</organism>
<evidence type="ECO:0000256" key="1">
    <source>
        <dbReference type="SAM" id="MobiDB-lite"/>
    </source>
</evidence>
<dbReference type="EMBL" id="AP022567">
    <property type="protein sequence ID" value="BBX31921.1"/>
    <property type="molecule type" value="Genomic_DNA"/>
</dbReference>
<evidence type="ECO:0000313" key="2">
    <source>
        <dbReference type="EMBL" id="BBX31921.1"/>
    </source>
</evidence>
<evidence type="ECO:0008006" key="4">
    <source>
        <dbReference type="Google" id="ProtNLM"/>
    </source>
</evidence>
<proteinExistence type="predicted"/>
<evidence type="ECO:0000313" key="3">
    <source>
        <dbReference type="Proteomes" id="UP000465622"/>
    </source>
</evidence>
<feature type="compositionally biased region" description="Basic and acidic residues" evidence="1">
    <location>
        <begin position="232"/>
        <end position="242"/>
    </location>
</feature>
<reference evidence="2 3" key="1">
    <citation type="journal article" date="2019" name="Emerg. Microbes Infect.">
        <title>Comprehensive subspecies identification of 175 nontuberculous mycobacteria species based on 7547 genomic profiles.</title>
        <authorList>
            <person name="Matsumoto Y."/>
            <person name="Kinjo T."/>
            <person name="Motooka D."/>
            <person name="Nabeya D."/>
            <person name="Jung N."/>
            <person name="Uechi K."/>
            <person name="Horii T."/>
            <person name="Iida T."/>
            <person name="Fujita J."/>
            <person name="Nakamura S."/>
        </authorList>
    </citation>
    <scope>NUCLEOTIDE SEQUENCE [LARGE SCALE GENOMIC DNA]</scope>
    <source>
        <strain evidence="2 3">JCM 12375</strain>
    </source>
</reference>
<feature type="compositionally biased region" description="Basic and acidic residues" evidence="1">
    <location>
        <begin position="203"/>
        <end position="213"/>
    </location>
</feature>
<feature type="compositionally biased region" description="Pro residues" evidence="1">
    <location>
        <begin position="295"/>
        <end position="307"/>
    </location>
</feature>
<accession>A0ABM7HN25</accession>
<feature type="region of interest" description="Disordered" evidence="1">
    <location>
        <begin position="1"/>
        <end position="61"/>
    </location>
</feature>
<dbReference type="RefSeq" id="WP_063835124.1">
    <property type="nucleotide sequence ID" value="NZ_AP022567.1"/>
</dbReference>
<dbReference type="Proteomes" id="UP000465622">
    <property type="component" value="Chromosome"/>
</dbReference>
<keyword evidence="3" id="KW-1185">Reference proteome</keyword>
<sequence length="610" mass="63034">MSAAPSGSGGVLPTRSEVEEWDTSDLANAATGWRSAATASEDLFDQHRQNISSPGGTTWEGDAKDAALSRVTADIGVVGSHGTVLREAAGIAENGVTDINAAKRDVLAAIAETEEDGFSVGEDLSVTDTRESDESTAGARQAAAAEHAEDIRWNAERLVAADAHVGQRLQAKAGELEGIKFEGEGEGRDGEGTIQLVDNKVQDKPPEDAKDKPQPPAEQATGQIGPFAVPKSVEDAAKKSDGKPTVTGDAGGDLGDLRGANDPPPEGKPADGQPAKPGEATPGGLPEVLGNVQPPVGPQERPQPAPAAAPKLDPARVEEFKSATRPLLQQQGVPPDQIEQRLNEMVAKAQQPVAPYTPPTPEAMPKPGFGDGFGDAWRGLEDSVHRLTGQDGFDNFKDAWKDLGTGVVGTAEDVIKDPYGTLVRGIADEFKAATDNPAYWAGQRAFDATAGAATLPFGGEGALARGALDDVADARIPHDVVDTPAPHHPAPVVEHHAPLPDVTVEHHAPDAIGTQIGEEVASLPAGGPSQTQTLADRVTALNLGQADAAQVANIASQRAFGATAGIATLPDGTKMVLPTLPQLGVAMQVSPDGAVTVFRGDLSQFLPYLG</sequence>
<protein>
    <recommendedName>
        <fullName evidence="4">ESX-1 secretion-associated protein EspA/EspE-like domain-containing protein</fullName>
    </recommendedName>
</protein>
<feature type="region of interest" description="Disordered" evidence="1">
    <location>
        <begin position="119"/>
        <end position="138"/>
    </location>
</feature>